<dbReference type="Pfam" id="PF00891">
    <property type="entry name" value="Methyltransf_2"/>
    <property type="match status" value="1"/>
</dbReference>
<evidence type="ECO:0000256" key="2">
    <source>
        <dbReference type="ARBA" id="ARBA00022679"/>
    </source>
</evidence>
<comment type="caution">
    <text evidence="5">The sequence shown here is derived from an EMBL/GenBank/DDBJ whole genome shotgun (WGS) entry which is preliminary data.</text>
</comment>
<dbReference type="Gene3D" id="3.40.50.150">
    <property type="entry name" value="Vaccinia Virus protein VP39"/>
    <property type="match status" value="1"/>
</dbReference>
<keyword evidence="6" id="KW-1185">Reference proteome</keyword>
<dbReference type="GO" id="GO:0032259">
    <property type="term" value="P:methylation"/>
    <property type="evidence" value="ECO:0007669"/>
    <property type="project" value="UniProtKB-KW"/>
</dbReference>
<proteinExistence type="predicted"/>
<reference evidence="5 6" key="1">
    <citation type="submission" date="2024-01" db="EMBL/GenBank/DDBJ databases">
        <title>Genome assemblies of Stephania.</title>
        <authorList>
            <person name="Yang L."/>
        </authorList>
    </citation>
    <scope>NUCLEOTIDE SEQUENCE [LARGE SCALE GENOMIC DNA]</scope>
    <source>
        <strain evidence="5">QJT</strain>
        <tissue evidence="5">Leaf</tissue>
    </source>
</reference>
<evidence type="ECO:0000259" key="4">
    <source>
        <dbReference type="Pfam" id="PF00891"/>
    </source>
</evidence>
<organism evidence="5 6">
    <name type="scientific">Stephania japonica</name>
    <dbReference type="NCBI Taxonomy" id="461633"/>
    <lineage>
        <taxon>Eukaryota</taxon>
        <taxon>Viridiplantae</taxon>
        <taxon>Streptophyta</taxon>
        <taxon>Embryophyta</taxon>
        <taxon>Tracheophyta</taxon>
        <taxon>Spermatophyta</taxon>
        <taxon>Magnoliopsida</taxon>
        <taxon>Ranunculales</taxon>
        <taxon>Menispermaceae</taxon>
        <taxon>Menispermoideae</taxon>
        <taxon>Cissampelideae</taxon>
        <taxon>Stephania</taxon>
    </lineage>
</organism>
<dbReference type="AlphaFoldDB" id="A0AAP0ECB3"/>
<gene>
    <name evidence="5" type="ORF">Sjap_023766</name>
</gene>
<evidence type="ECO:0000256" key="1">
    <source>
        <dbReference type="ARBA" id="ARBA00022603"/>
    </source>
</evidence>
<evidence type="ECO:0000313" key="5">
    <source>
        <dbReference type="EMBL" id="KAK9090589.1"/>
    </source>
</evidence>
<keyword evidence="1" id="KW-0489">Methyltransferase</keyword>
<sequence>MFQAIPSADAVLLKWVLHDWRDKDCVQILKRFREAIVSKEKRGKAIIIDIVLDLNGGTHESVELQPFFDL</sequence>
<accession>A0AAP0ECB3</accession>
<dbReference type="GO" id="GO:0008171">
    <property type="term" value="F:O-methyltransferase activity"/>
    <property type="evidence" value="ECO:0007669"/>
    <property type="project" value="InterPro"/>
</dbReference>
<evidence type="ECO:0000256" key="3">
    <source>
        <dbReference type="ARBA" id="ARBA00022691"/>
    </source>
</evidence>
<dbReference type="InterPro" id="IPR016461">
    <property type="entry name" value="COMT-like"/>
</dbReference>
<dbReference type="SUPFAM" id="SSF53335">
    <property type="entry name" value="S-adenosyl-L-methionine-dependent methyltransferases"/>
    <property type="match status" value="1"/>
</dbReference>
<dbReference type="InterPro" id="IPR001077">
    <property type="entry name" value="COMT_C"/>
</dbReference>
<protein>
    <recommendedName>
        <fullName evidence="4">O-methyltransferase C-terminal domain-containing protein</fullName>
    </recommendedName>
</protein>
<dbReference type="InterPro" id="IPR029063">
    <property type="entry name" value="SAM-dependent_MTases_sf"/>
</dbReference>
<dbReference type="PANTHER" id="PTHR11746">
    <property type="entry name" value="O-METHYLTRANSFERASE"/>
    <property type="match status" value="1"/>
</dbReference>
<name>A0AAP0ECB3_9MAGN</name>
<keyword evidence="3" id="KW-0949">S-adenosyl-L-methionine</keyword>
<dbReference type="EMBL" id="JBBNAE010000010">
    <property type="protein sequence ID" value="KAK9090589.1"/>
    <property type="molecule type" value="Genomic_DNA"/>
</dbReference>
<feature type="domain" description="O-methyltransferase C-terminal" evidence="4">
    <location>
        <begin position="1"/>
        <end position="64"/>
    </location>
</feature>
<keyword evidence="2" id="KW-0808">Transferase</keyword>
<dbReference type="Proteomes" id="UP001417504">
    <property type="component" value="Unassembled WGS sequence"/>
</dbReference>
<dbReference type="PROSITE" id="PS51683">
    <property type="entry name" value="SAM_OMT_II"/>
    <property type="match status" value="1"/>
</dbReference>
<evidence type="ECO:0000313" key="6">
    <source>
        <dbReference type="Proteomes" id="UP001417504"/>
    </source>
</evidence>